<protein>
    <submittedName>
        <fullName evidence="2">Uncharacterized protein</fullName>
    </submittedName>
</protein>
<reference evidence="3" key="1">
    <citation type="submission" date="2017-09" db="EMBL/GenBank/DDBJ databases">
        <title>Depth-based differentiation of microbial function through sediment-hosted aquifers and enrichment of novel symbionts in the deep terrestrial subsurface.</title>
        <authorList>
            <person name="Probst A.J."/>
            <person name="Ladd B."/>
            <person name="Jarett J.K."/>
            <person name="Geller-Mcgrath D.E."/>
            <person name="Sieber C.M.K."/>
            <person name="Emerson J.B."/>
            <person name="Anantharaman K."/>
            <person name="Thomas B.C."/>
            <person name="Malmstrom R."/>
            <person name="Stieglmeier M."/>
            <person name="Klingl A."/>
            <person name="Woyke T."/>
            <person name="Ryan C.M."/>
            <person name="Banfield J.F."/>
        </authorList>
    </citation>
    <scope>NUCLEOTIDE SEQUENCE [LARGE SCALE GENOMIC DNA]</scope>
</reference>
<sequence>MLSERERARARAGVEMSKKKLGDLYPEGHPMHKAAQKTVEAPKSDKPSLPEGLSKREKLGTLYPDKPVMNPLRAEAEAAIAREQALDNVVPIQRKEAGPLHGLTRDEIKSWAQMHDMLDENSPDWSKAEAAARLIAEEQMAGLEESADEEKKAA</sequence>
<feature type="compositionally biased region" description="Basic and acidic residues" evidence="1">
    <location>
        <begin position="40"/>
        <end position="59"/>
    </location>
</feature>
<evidence type="ECO:0000256" key="1">
    <source>
        <dbReference type="SAM" id="MobiDB-lite"/>
    </source>
</evidence>
<proteinExistence type="predicted"/>
<name>A0A2H0TQW8_9BACT</name>
<dbReference type="EMBL" id="PFCB01000018">
    <property type="protein sequence ID" value="PIR74534.1"/>
    <property type="molecule type" value="Genomic_DNA"/>
</dbReference>
<accession>A0A2H0TQW8</accession>
<dbReference type="AlphaFoldDB" id="A0A2H0TQW8"/>
<comment type="caution">
    <text evidence="2">The sequence shown here is derived from an EMBL/GenBank/DDBJ whole genome shotgun (WGS) entry which is preliminary data.</text>
</comment>
<organism evidence="2 3">
    <name type="scientific">Candidatus Magasanikbacteria bacterium CG10_big_fil_rev_8_21_14_0_10_47_10</name>
    <dbReference type="NCBI Taxonomy" id="1974652"/>
    <lineage>
        <taxon>Bacteria</taxon>
        <taxon>Candidatus Magasanikiibacteriota</taxon>
    </lineage>
</organism>
<evidence type="ECO:0000313" key="2">
    <source>
        <dbReference type="EMBL" id="PIR74534.1"/>
    </source>
</evidence>
<evidence type="ECO:0000313" key="3">
    <source>
        <dbReference type="Proteomes" id="UP000230154"/>
    </source>
</evidence>
<dbReference type="Proteomes" id="UP000230154">
    <property type="component" value="Unassembled WGS sequence"/>
</dbReference>
<gene>
    <name evidence="2" type="ORF">COU35_02100</name>
</gene>
<feature type="region of interest" description="Disordered" evidence="1">
    <location>
        <begin position="1"/>
        <end position="67"/>
    </location>
</feature>